<sequence length="1121" mass="119012">MKLAYLAFLFSVVFLSASVLSYDPFVLGTNSIVLDGSNDYITVSDDISLALTGVTIAAWLNVTPGSSLTTILSKDSSYKLEIDGNGNLKASLYNSSAWNFILSPLTLPSNEWIFVTFTFDGTDLNLYVDGVLNQSSSPSSTISIAPSTNDLYIGSAAGSSLFFDGSIDDIAVWDSALSQNDITSIYNSGSGISDLTQTYSTNLVGYWKFDEGSGNSASDSSAQGNDGNLSNEWMWADLYLSIDSHAVPTKAIPRLVSEDGAVRIYYNATAQYQACTVYDGSGFSACGSPTYPIRTISKSCPSSLGSILEMNLTTPDTYSFEIWKDNSSNQASMPDINLNGLMKVSSPSGFGNGSPYNFGAFDDNNYSVFRLIQLNSSIVHSTNIANLKGVFYQLYRVIDCGLVPSGSMSLLGSVGNQNPSHSFYLNVAKPTDCQPGELCDYVGELLFQNGTHSGGALFEFTFERALGALSLSESSATLVTMSAGDYVVRNISITNSGVSAFTSLAAYSDNTNISLSLSHSTLAVNQSTILTINVTAPSDAINGSFNETIIINGTTAGTIISASYNLNFDYQPVFSALPLSIDFGSLKQDENESSTITLRNSGSTNVTNITVSTSATELSIDGEGPFDVALSATKSLKLTLLTTTSMSDGNYTESVTISHSGGNITIPVSYQLKKQLGALSFSPPSISFGIIERGKSMTQNISIMNGGNAAVSALTFTAPGEFSVSLSATSIPVNGSITGSITVSVSSDADAGFKAESVIFKSAGLSTTFSVSYTVLSAPPAPKMDVAPATWDLGTVSPGTSDTKTFTATVLSGDTKDITAAITLETSIKNAVSLSAPSLSVGGVNASPSVTATLTAPAEEGLYLGKIFFKFSYKGKTLETISIPVTIEVKEDLGSLVSSAHGRYSSTQRGIDTLKAQAGLGKLSDNMTASLGEAETMMSEVNTLLQQATQSAQQGRSDQVKTLIGQINSKLSSADEIVRQIQIQSESSKTETKRNLIPLFIGLGVLTLIGGLALSLREGWIPVYKSEKAMAVFKKLHLAGFLKKPADISPRSHLKPGRPLGAPVSKHSAAPDKKPEVPAPSMAPEQQARLKKEWAEYYKRHPDYARYVRQQYRSYGNRRYK</sequence>
<evidence type="ECO:0000259" key="5">
    <source>
        <dbReference type="SMART" id="SM00560"/>
    </source>
</evidence>
<reference evidence="6 7" key="1">
    <citation type="journal article" name="Nat. Commun.">
        <title>Undinarchaeota illuminate DPANN phylogeny and the impact of gene transfer on archaeal evolution.</title>
        <authorList>
            <person name="Dombrowski N."/>
            <person name="Williams T.A."/>
            <person name="Sun J."/>
            <person name="Woodcroft B.J."/>
            <person name="Lee J.H."/>
            <person name="Minh B.Q."/>
            <person name="Rinke C."/>
            <person name="Spang A."/>
        </authorList>
    </citation>
    <scope>NUCLEOTIDE SEQUENCE [LARGE SCALE GENOMIC DNA]</scope>
    <source>
        <strain evidence="6">MAG_bin17</strain>
    </source>
</reference>
<keyword evidence="7" id="KW-1185">Reference proteome</keyword>
<proteinExistence type="predicted"/>
<dbReference type="InterPro" id="IPR006558">
    <property type="entry name" value="LamG-like"/>
</dbReference>
<dbReference type="InterPro" id="IPR013320">
    <property type="entry name" value="ConA-like_dom_sf"/>
</dbReference>
<evidence type="ECO:0000313" key="7">
    <source>
        <dbReference type="Proteomes" id="UP000604391"/>
    </source>
</evidence>
<dbReference type="SUPFAM" id="SSF49899">
    <property type="entry name" value="Concanavalin A-like lectins/glucanases"/>
    <property type="match status" value="1"/>
</dbReference>
<name>A0A832V3V3_9ARCH</name>
<keyword evidence="2" id="KW-1015">Disulfide bond</keyword>
<dbReference type="Pfam" id="PF13385">
    <property type="entry name" value="Laminin_G_3"/>
    <property type="match status" value="1"/>
</dbReference>
<evidence type="ECO:0000313" key="6">
    <source>
        <dbReference type="EMBL" id="HIJ99489.1"/>
    </source>
</evidence>
<feature type="region of interest" description="Disordered" evidence="3">
    <location>
        <begin position="1048"/>
        <end position="1087"/>
    </location>
</feature>
<keyword evidence="4" id="KW-1133">Transmembrane helix</keyword>
<organism evidence="6 7">
    <name type="scientific">Candidatus Undinarchaeum marinum</name>
    <dbReference type="NCBI Taxonomy" id="2756141"/>
    <lineage>
        <taxon>Archaea</taxon>
        <taxon>Candidatus Undinarchaeota</taxon>
        <taxon>Candidatus Undinarchaeia</taxon>
        <taxon>Candidatus Undinarchaeales</taxon>
        <taxon>Candidatus Undinarchaeaceae</taxon>
        <taxon>Candidatus Undinarchaeum</taxon>
    </lineage>
</organism>
<dbReference type="SMART" id="SM00560">
    <property type="entry name" value="LamGL"/>
    <property type="match status" value="1"/>
</dbReference>
<dbReference type="EMBL" id="DVAD01000008">
    <property type="protein sequence ID" value="HIJ99489.1"/>
    <property type="molecule type" value="Genomic_DNA"/>
</dbReference>
<dbReference type="Gene3D" id="2.60.40.10">
    <property type="entry name" value="Immunoglobulins"/>
    <property type="match status" value="2"/>
</dbReference>
<keyword evidence="1" id="KW-0732">Signal</keyword>
<evidence type="ECO:0000256" key="4">
    <source>
        <dbReference type="SAM" id="Phobius"/>
    </source>
</evidence>
<keyword evidence="4" id="KW-0812">Transmembrane</keyword>
<evidence type="ECO:0000256" key="2">
    <source>
        <dbReference type="ARBA" id="ARBA00023157"/>
    </source>
</evidence>
<keyword evidence="4" id="KW-0472">Membrane</keyword>
<dbReference type="NCBIfam" id="NF012200">
    <property type="entry name" value="choice_anch_D"/>
    <property type="match status" value="1"/>
</dbReference>
<accession>A0A832V3V3</accession>
<dbReference type="Gene3D" id="2.60.120.200">
    <property type="match status" value="1"/>
</dbReference>
<protein>
    <submittedName>
        <fullName evidence="6">Choice-of-anchor D domain-containing protein</fullName>
    </submittedName>
</protein>
<dbReference type="AlphaFoldDB" id="A0A832V3V3"/>
<dbReference type="InterPro" id="IPR013783">
    <property type="entry name" value="Ig-like_fold"/>
</dbReference>
<evidence type="ECO:0000256" key="3">
    <source>
        <dbReference type="SAM" id="MobiDB-lite"/>
    </source>
</evidence>
<feature type="transmembrane region" description="Helical" evidence="4">
    <location>
        <begin position="996"/>
        <end position="1016"/>
    </location>
</feature>
<evidence type="ECO:0000256" key="1">
    <source>
        <dbReference type="ARBA" id="ARBA00022729"/>
    </source>
</evidence>
<gene>
    <name evidence="6" type="ORF">H1011_01535</name>
</gene>
<comment type="caution">
    <text evidence="6">The sequence shown here is derived from an EMBL/GenBank/DDBJ whole genome shotgun (WGS) entry which is preliminary data.</text>
</comment>
<dbReference type="Proteomes" id="UP000604391">
    <property type="component" value="Unassembled WGS sequence"/>
</dbReference>
<feature type="domain" description="LamG-like jellyroll fold" evidence="5">
    <location>
        <begin position="52"/>
        <end position="180"/>
    </location>
</feature>